<evidence type="ECO:0000313" key="3">
    <source>
        <dbReference type="Proteomes" id="UP001164743"/>
    </source>
</evidence>
<organism evidence="2 3">
    <name type="scientific">Puccinia triticina</name>
    <dbReference type="NCBI Taxonomy" id="208348"/>
    <lineage>
        <taxon>Eukaryota</taxon>
        <taxon>Fungi</taxon>
        <taxon>Dikarya</taxon>
        <taxon>Basidiomycota</taxon>
        <taxon>Pucciniomycotina</taxon>
        <taxon>Pucciniomycetes</taxon>
        <taxon>Pucciniales</taxon>
        <taxon>Pucciniaceae</taxon>
        <taxon>Puccinia</taxon>
    </lineage>
</organism>
<evidence type="ECO:0000313" key="2">
    <source>
        <dbReference type="EMBL" id="WAQ90134.1"/>
    </source>
</evidence>
<sequence>MATPGPAAPHSGPPMPIQAVHSPRHSCLLTSPSSMSGGHRRHPPPPLLTVRLAGLHVQRSAAGALADISAAFFAFFFSPRELELPADRRLLEDSSGIPRLCPRFDGSAWPASMAALIKE</sequence>
<reference evidence="2" key="1">
    <citation type="submission" date="2022-10" db="EMBL/GenBank/DDBJ databases">
        <title>Puccinia triticina Genome sequencing and assembly.</title>
        <authorList>
            <person name="Li C."/>
        </authorList>
    </citation>
    <scope>NUCLEOTIDE SEQUENCE</scope>
    <source>
        <strain evidence="2">Pt15</strain>
    </source>
</reference>
<dbReference type="Proteomes" id="UP001164743">
    <property type="component" value="Chromosome 12A"/>
</dbReference>
<dbReference type="GeneID" id="77802593"/>
<accession>A0ABY7CXV0</accession>
<protein>
    <submittedName>
        <fullName evidence="2">Uncharacterized protein</fullName>
    </submittedName>
</protein>
<dbReference type="RefSeq" id="XP_053025689.1">
    <property type="nucleotide sequence ID" value="XM_053161698.1"/>
</dbReference>
<evidence type="ECO:0000256" key="1">
    <source>
        <dbReference type="SAM" id="MobiDB-lite"/>
    </source>
</evidence>
<dbReference type="EMBL" id="CP110432">
    <property type="protein sequence ID" value="WAQ90134.1"/>
    <property type="molecule type" value="Genomic_DNA"/>
</dbReference>
<proteinExistence type="predicted"/>
<feature type="region of interest" description="Disordered" evidence="1">
    <location>
        <begin position="1"/>
        <end position="46"/>
    </location>
</feature>
<name>A0ABY7CXV0_9BASI</name>
<gene>
    <name evidence="2" type="ORF">PtA15_12A120</name>
</gene>
<keyword evidence="3" id="KW-1185">Reference proteome</keyword>